<gene>
    <name evidence="5" type="ORF">SAMN05443248_1790</name>
</gene>
<evidence type="ECO:0000256" key="1">
    <source>
        <dbReference type="ARBA" id="ARBA00006611"/>
    </source>
</evidence>
<dbReference type="GO" id="GO:0005524">
    <property type="term" value="F:ATP binding"/>
    <property type="evidence" value="ECO:0007669"/>
    <property type="project" value="UniProtKB-KW"/>
</dbReference>
<dbReference type="InterPro" id="IPR027417">
    <property type="entry name" value="P-loop_NTPase"/>
</dbReference>
<evidence type="ECO:0000313" key="6">
    <source>
        <dbReference type="Proteomes" id="UP000189796"/>
    </source>
</evidence>
<dbReference type="GO" id="GO:0016887">
    <property type="term" value="F:ATP hydrolysis activity"/>
    <property type="evidence" value="ECO:0007669"/>
    <property type="project" value="TreeGrafter"/>
</dbReference>
<dbReference type="OrthoDB" id="9804785at2"/>
<dbReference type="PROSITE" id="PS00662">
    <property type="entry name" value="T2SP_E"/>
    <property type="match status" value="1"/>
</dbReference>
<dbReference type="EMBL" id="LT670817">
    <property type="protein sequence ID" value="SHG50937.1"/>
    <property type="molecule type" value="Genomic_DNA"/>
</dbReference>
<comment type="similarity">
    <text evidence="1">Belongs to the GSP E family.</text>
</comment>
<dbReference type="InterPro" id="IPR003593">
    <property type="entry name" value="AAA+_ATPase"/>
</dbReference>
<dbReference type="InterPro" id="IPR001482">
    <property type="entry name" value="T2SS/T4SS_dom"/>
</dbReference>
<dbReference type="CDD" id="cd01129">
    <property type="entry name" value="PulE-GspE-like"/>
    <property type="match status" value="1"/>
</dbReference>
<name>A0A1M5KDV4_9BRAD</name>
<keyword evidence="3" id="KW-0067">ATP-binding</keyword>
<accession>A0A1M5KDV4</accession>
<evidence type="ECO:0000256" key="2">
    <source>
        <dbReference type="ARBA" id="ARBA00022741"/>
    </source>
</evidence>
<dbReference type="Gene3D" id="3.30.450.90">
    <property type="match status" value="1"/>
</dbReference>
<evidence type="ECO:0000313" key="5">
    <source>
        <dbReference type="EMBL" id="SHG50937.1"/>
    </source>
</evidence>
<dbReference type="RefSeq" id="WP_079600902.1">
    <property type="nucleotide sequence ID" value="NZ_LT670817.1"/>
</dbReference>
<dbReference type="SUPFAM" id="SSF52540">
    <property type="entry name" value="P-loop containing nucleoside triphosphate hydrolases"/>
    <property type="match status" value="1"/>
</dbReference>
<dbReference type="Gene3D" id="3.30.300.160">
    <property type="entry name" value="Type II secretion system, protein E, N-terminal domain"/>
    <property type="match status" value="1"/>
</dbReference>
<dbReference type="Proteomes" id="UP000189796">
    <property type="component" value="Chromosome I"/>
</dbReference>
<feature type="domain" description="Bacterial type II secretion system protein E" evidence="4">
    <location>
        <begin position="373"/>
        <end position="387"/>
    </location>
</feature>
<sequence>MASDLSLQFVEYLRQGKHLTSVDGRDGAVGQVVSDRRRANLWELTDLSAAEFADEAARFYGLERVTLQDMMSAAPLVASFSQRFLREMLVFPYQSNGRAMVAVADPTDVAVQRAVQIVLGAGVVIRIATSEDLAVVLNQRLGEDDVDPAAELAAQPREDDIESLRDLASGAPVVRAVNDLLEKAVELRASDIHIEPFPAGLVVRMRIDGLLRPVVAPAGVLPRALISRIKIVANLNIAERRLPQDGAARLRAGRADVDIRVAIMPTQHGESAVIRILPKDRGLLVVEKLGFSSSDDATLRRLLKLPHGMIVITGPTGSGKTTTLATILSILNEPVRKILTIEDPVEYEIPGVNQSQVKPAIGLTFAAALRSFVRQDPDVIMIGEVRDSETAHVAVHAALTGHLVLTTLHTETAAAAVPRLLDLGVEGYLLRSVLRAVIAQRLVRQLCERCKSPRALNDADFAEDPRLAALGFRTGEVIQEPCGCERCGGTGYRGRLGVFELLELTNGIRDLISDKTDGLKIDEMAIHGGMTTMLNDGIAKCRAGLTSPAEILRVTTVR</sequence>
<dbReference type="AlphaFoldDB" id="A0A1M5KDV4"/>
<dbReference type="GO" id="GO:0005886">
    <property type="term" value="C:plasma membrane"/>
    <property type="evidence" value="ECO:0007669"/>
    <property type="project" value="TreeGrafter"/>
</dbReference>
<dbReference type="PANTHER" id="PTHR30258">
    <property type="entry name" value="TYPE II SECRETION SYSTEM PROTEIN GSPE-RELATED"/>
    <property type="match status" value="1"/>
</dbReference>
<evidence type="ECO:0000259" key="4">
    <source>
        <dbReference type="PROSITE" id="PS00662"/>
    </source>
</evidence>
<dbReference type="SMART" id="SM00382">
    <property type="entry name" value="AAA"/>
    <property type="match status" value="1"/>
</dbReference>
<dbReference type="PANTHER" id="PTHR30258:SF2">
    <property type="entry name" value="COMG OPERON PROTEIN 1"/>
    <property type="match status" value="1"/>
</dbReference>
<dbReference type="Gene3D" id="3.40.50.300">
    <property type="entry name" value="P-loop containing nucleotide triphosphate hydrolases"/>
    <property type="match status" value="1"/>
</dbReference>
<evidence type="ECO:0000256" key="3">
    <source>
        <dbReference type="ARBA" id="ARBA00022840"/>
    </source>
</evidence>
<reference evidence="5 6" key="1">
    <citation type="submission" date="2016-11" db="EMBL/GenBank/DDBJ databases">
        <authorList>
            <person name="Jaros S."/>
            <person name="Januszkiewicz K."/>
            <person name="Wedrychowicz H."/>
        </authorList>
    </citation>
    <scope>NUCLEOTIDE SEQUENCE [LARGE SCALE GENOMIC DNA]</scope>
    <source>
        <strain evidence="5 6">GAS138</strain>
    </source>
</reference>
<protein>
    <submittedName>
        <fullName evidence="5">General secretion pathway protein E</fullName>
    </submittedName>
</protein>
<dbReference type="SUPFAM" id="SSF160246">
    <property type="entry name" value="EspE N-terminal domain-like"/>
    <property type="match status" value="1"/>
</dbReference>
<dbReference type="Pfam" id="PF00437">
    <property type="entry name" value="T2SSE"/>
    <property type="match status" value="1"/>
</dbReference>
<proteinExistence type="inferred from homology"/>
<organism evidence="5 6">
    <name type="scientific">Bradyrhizobium erythrophlei</name>
    <dbReference type="NCBI Taxonomy" id="1437360"/>
    <lineage>
        <taxon>Bacteria</taxon>
        <taxon>Pseudomonadati</taxon>
        <taxon>Pseudomonadota</taxon>
        <taxon>Alphaproteobacteria</taxon>
        <taxon>Hyphomicrobiales</taxon>
        <taxon>Nitrobacteraceae</taxon>
        <taxon>Bradyrhizobium</taxon>
    </lineage>
</organism>
<keyword evidence="2" id="KW-0547">Nucleotide-binding</keyword>
<dbReference type="InterPro" id="IPR037257">
    <property type="entry name" value="T2SS_E_N_sf"/>
</dbReference>
<dbReference type="Pfam" id="PF05157">
    <property type="entry name" value="MshEN"/>
    <property type="match status" value="1"/>
</dbReference>
<dbReference type="InterPro" id="IPR007831">
    <property type="entry name" value="T2SS_GspE_N"/>
</dbReference>